<keyword evidence="1" id="KW-0677">Repeat</keyword>
<evidence type="ECO:0000256" key="2">
    <source>
        <dbReference type="ARBA" id="ARBA00023043"/>
    </source>
</evidence>
<feature type="non-terminal residue" evidence="5">
    <location>
        <position position="1"/>
    </location>
</feature>
<feature type="region of interest" description="Disordered" evidence="3">
    <location>
        <begin position="273"/>
        <end position="347"/>
    </location>
</feature>
<gene>
    <name evidence="5" type="ORF">TCIL3000_10_13210</name>
</gene>
<reference evidence="5" key="1">
    <citation type="journal article" date="2012" name="Proc. Natl. Acad. Sci. U.S.A.">
        <title>Antigenic diversity is generated by distinct evolutionary mechanisms in African trypanosome species.</title>
        <authorList>
            <person name="Jackson A.P."/>
            <person name="Berry A."/>
            <person name="Aslett M."/>
            <person name="Allison H.C."/>
            <person name="Burton P."/>
            <person name="Vavrova-Anderson J."/>
            <person name="Brown R."/>
            <person name="Browne H."/>
            <person name="Corton N."/>
            <person name="Hauser H."/>
            <person name="Gamble J."/>
            <person name="Gilderthorp R."/>
            <person name="Marcello L."/>
            <person name="McQuillan J."/>
            <person name="Otto T.D."/>
            <person name="Quail M.A."/>
            <person name="Sanders M.J."/>
            <person name="van Tonder A."/>
            <person name="Ginger M.L."/>
            <person name="Field M.C."/>
            <person name="Barry J.D."/>
            <person name="Hertz-Fowler C."/>
            <person name="Berriman M."/>
        </authorList>
    </citation>
    <scope>NUCLEOTIDE SEQUENCE</scope>
    <source>
        <strain evidence="5">IL3000</strain>
    </source>
</reference>
<feature type="compositionally biased region" description="Basic residues" evidence="3">
    <location>
        <begin position="338"/>
        <end position="347"/>
    </location>
</feature>
<feature type="compositionally biased region" description="Basic and acidic residues" evidence="3">
    <location>
        <begin position="273"/>
        <end position="295"/>
    </location>
</feature>
<feature type="compositionally biased region" description="Acidic residues" evidence="3">
    <location>
        <begin position="303"/>
        <end position="315"/>
    </location>
</feature>
<dbReference type="VEuPathDB" id="TriTrypDB:TcIL3000_10_13210"/>
<keyword evidence="4" id="KW-0472">Membrane</keyword>
<evidence type="ECO:0000313" key="5">
    <source>
        <dbReference type="EMBL" id="CCC94538.1"/>
    </source>
</evidence>
<dbReference type="EMBL" id="HE575323">
    <property type="protein sequence ID" value="CCC94538.1"/>
    <property type="molecule type" value="Genomic_DNA"/>
</dbReference>
<dbReference type="InterPro" id="IPR036770">
    <property type="entry name" value="Ankyrin_rpt-contain_sf"/>
</dbReference>
<dbReference type="Gene3D" id="1.25.40.20">
    <property type="entry name" value="Ankyrin repeat-containing domain"/>
    <property type="match status" value="1"/>
</dbReference>
<keyword evidence="2" id="KW-0040">ANK repeat</keyword>
<accession>G0UYS1</accession>
<dbReference type="AlphaFoldDB" id="G0UYS1"/>
<keyword evidence="4" id="KW-0812">Transmembrane</keyword>
<feature type="compositionally biased region" description="Low complexity" evidence="3">
    <location>
        <begin position="318"/>
        <end position="331"/>
    </location>
</feature>
<feature type="transmembrane region" description="Helical" evidence="4">
    <location>
        <begin position="372"/>
        <end position="394"/>
    </location>
</feature>
<proteinExistence type="predicted"/>
<dbReference type="PANTHER" id="PTHR24178:SF41">
    <property type="entry name" value="ANKYRIN-2 ISOFORM X1"/>
    <property type="match status" value="1"/>
</dbReference>
<dbReference type="SMART" id="SM00248">
    <property type="entry name" value="ANK"/>
    <property type="match status" value="4"/>
</dbReference>
<protein>
    <submittedName>
        <fullName evidence="5">Uncharacterized protein</fullName>
    </submittedName>
</protein>
<evidence type="ECO:0000256" key="4">
    <source>
        <dbReference type="SAM" id="Phobius"/>
    </source>
</evidence>
<evidence type="ECO:0000256" key="3">
    <source>
        <dbReference type="SAM" id="MobiDB-lite"/>
    </source>
</evidence>
<name>G0UYS1_TRYCI</name>
<evidence type="ECO:0000256" key="1">
    <source>
        <dbReference type="ARBA" id="ARBA00022737"/>
    </source>
</evidence>
<dbReference type="PANTHER" id="PTHR24178">
    <property type="entry name" value="MOLTING PROTEIN MLT-4"/>
    <property type="match status" value="1"/>
</dbReference>
<dbReference type="InterPro" id="IPR002110">
    <property type="entry name" value="Ankyrin_rpt"/>
</dbReference>
<organism evidence="5">
    <name type="scientific">Trypanosoma congolense (strain IL3000)</name>
    <dbReference type="NCBI Taxonomy" id="1068625"/>
    <lineage>
        <taxon>Eukaryota</taxon>
        <taxon>Discoba</taxon>
        <taxon>Euglenozoa</taxon>
        <taxon>Kinetoplastea</taxon>
        <taxon>Metakinetoplastina</taxon>
        <taxon>Trypanosomatida</taxon>
        <taxon>Trypanosomatidae</taxon>
        <taxon>Trypanosoma</taxon>
        <taxon>Nannomonas</taxon>
    </lineage>
</organism>
<dbReference type="SUPFAM" id="SSF48403">
    <property type="entry name" value="Ankyrin repeat"/>
    <property type="match status" value="1"/>
</dbReference>
<keyword evidence="4" id="KW-1133">Transmembrane helix</keyword>
<sequence>NAVSLFSSVISTVTQAGADSAGVNDSNEDNGDDQQMLVGRTPVTVSFDKLLGSKDKAGFTVLHTAVSDISAGSDGVVGELLGYLEVMAKTEKEKVSQLVNMKTESGSSALHLILSWPDCNHGVVMRIVERLLNLGAAASAADTLGQTPLTVVVTTHADAFAAKVVCLLLQSIQKEETDSETHLRRAFMECDEQEGFTLVHHAVAVNATEVVKVLINFLRGLDESDGSQYLRQWLGGMLTNANKSVIQLVVERGSTEIADALIEAQVVSRAEYEKHRKEHEDAQRKEEEELRKREQLGVGRESEDGDEEEEEEEERDLPGGAPSHSAAGGASKTSRVQQARKARAQAMAQRKKNAHKLISEATTQQLDALPQWVKIGAALLLVSTALLIVSVLPIRS</sequence>